<reference evidence="1 2" key="1">
    <citation type="submission" date="2024-08" db="EMBL/GenBank/DDBJ databases">
        <title>Gnathostoma spinigerum genome.</title>
        <authorList>
            <person name="Gonzalez-Bertolin B."/>
            <person name="Monzon S."/>
            <person name="Zaballos A."/>
            <person name="Jimenez P."/>
            <person name="Dekumyoy P."/>
            <person name="Varona S."/>
            <person name="Cuesta I."/>
            <person name="Sumanam S."/>
            <person name="Adisakwattana P."/>
            <person name="Gasser R.B."/>
            <person name="Hernandez-Gonzalez A."/>
            <person name="Young N.D."/>
            <person name="Perteguer M.J."/>
        </authorList>
    </citation>
    <scope>NUCLEOTIDE SEQUENCE [LARGE SCALE GENOMIC DNA]</scope>
    <source>
        <strain evidence="1">AL3</strain>
        <tissue evidence="1">Liver</tissue>
    </source>
</reference>
<dbReference type="Gene3D" id="3.90.70.10">
    <property type="entry name" value="Cysteine proteinases"/>
    <property type="match status" value="1"/>
</dbReference>
<name>A0ABD6EMN6_9BILA</name>
<protein>
    <submittedName>
        <fullName evidence="1">Uncharacterized protein</fullName>
    </submittedName>
</protein>
<sequence>MVSAVAGDGISGNLKEEALADFLNNHQSLWKARYNEENEIRMKYLMDAKYVSEDPFKNIPQTKVANSDMEIPKEFDARKKWPHCKSIGKIQDQSKCGMGLEYIWLYPFQDTWKKGWLPITMRTSSHHYRCFSGV</sequence>
<comment type="caution">
    <text evidence="1">The sequence shown here is derived from an EMBL/GenBank/DDBJ whole genome shotgun (WGS) entry which is preliminary data.</text>
</comment>
<dbReference type="SUPFAM" id="SSF54001">
    <property type="entry name" value="Cysteine proteinases"/>
    <property type="match status" value="1"/>
</dbReference>
<proteinExistence type="predicted"/>
<evidence type="ECO:0000313" key="2">
    <source>
        <dbReference type="Proteomes" id="UP001608902"/>
    </source>
</evidence>
<dbReference type="EMBL" id="JBGFUD010006102">
    <property type="protein sequence ID" value="MFH4980800.1"/>
    <property type="molecule type" value="Genomic_DNA"/>
</dbReference>
<dbReference type="AlphaFoldDB" id="A0ABD6EMN6"/>
<accession>A0ABD6EMN6</accession>
<dbReference type="Proteomes" id="UP001608902">
    <property type="component" value="Unassembled WGS sequence"/>
</dbReference>
<organism evidence="1 2">
    <name type="scientific">Gnathostoma spinigerum</name>
    <dbReference type="NCBI Taxonomy" id="75299"/>
    <lineage>
        <taxon>Eukaryota</taxon>
        <taxon>Metazoa</taxon>
        <taxon>Ecdysozoa</taxon>
        <taxon>Nematoda</taxon>
        <taxon>Chromadorea</taxon>
        <taxon>Rhabditida</taxon>
        <taxon>Spirurina</taxon>
        <taxon>Gnathostomatomorpha</taxon>
        <taxon>Gnathostomatoidea</taxon>
        <taxon>Gnathostomatidae</taxon>
        <taxon>Gnathostoma</taxon>
    </lineage>
</organism>
<keyword evidence="2" id="KW-1185">Reference proteome</keyword>
<gene>
    <name evidence="1" type="ORF">AB6A40_007509</name>
</gene>
<dbReference type="InterPro" id="IPR038765">
    <property type="entry name" value="Papain-like_cys_pep_sf"/>
</dbReference>
<evidence type="ECO:0000313" key="1">
    <source>
        <dbReference type="EMBL" id="MFH4980800.1"/>
    </source>
</evidence>